<accession>A0A286R9S4</accession>
<dbReference type="KEGG" id="ttf:THTE_0113"/>
<dbReference type="Proteomes" id="UP000215086">
    <property type="component" value="Chromosome"/>
</dbReference>
<sequence>MTGPLLPEGPACRVRFSRMDDPFDSIGHKNGSLVGAIHEWPLPEASQFGQDPFVVGAIHESFLPCNYQPNRAGEARPMKRIIHA</sequence>
<name>A0A286R9S4_9BACT</name>
<proteinExistence type="predicted"/>
<keyword evidence="2" id="KW-1185">Reference proteome</keyword>
<reference evidence="1 2" key="1">
    <citation type="journal article" name="Front. Microbiol.">
        <title>Sugar Metabolism of the First Thermophilic Planctomycete Thermogutta terrifontis: Comparative Genomic and Transcriptomic Approaches.</title>
        <authorList>
            <person name="Elcheninov A.G."/>
            <person name="Menzel P."/>
            <person name="Gudbergsdottir S.R."/>
            <person name="Slesarev A.I."/>
            <person name="Kadnikov V.V."/>
            <person name="Krogh A."/>
            <person name="Bonch-Osmolovskaya E.A."/>
            <person name="Peng X."/>
            <person name="Kublanov I.V."/>
        </authorList>
    </citation>
    <scope>NUCLEOTIDE SEQUENCE [LARGE SCALE GENOMIC DNA]</scope>
    <source>
        <strain evidence="1 2">R1</strain>
    </source>
</reference>
<evidence type="ECO:0000313" key="1">
    <source>
        <dbReference type="EMBL" id="ASV72715.1"/>
    </source>
</evidence>
<protein>
    <submittedName>
        <fullName evidence="1">Uncharacterized protein</fullName>
    </submittedName>
</protein>
<evidence type="ECO:0000313" key="2">
    <source>
        <dbReference type="Proteomes" id="UP000215086"/>
    </source>
</evidence>
<dbReference type="AlphaFoldDB" id="A0A286R9S4"/>
<organism evidence="1 2">
    <name type="scientific">Thermogutta terrifontis</name>
    <dbReference type="NCBI Taxonomy" id="1331910"/>
    <lineage>
        <taxon>Bacteria</taxon>
        <taxon>Pseudomonadati</taxon>
        <taxon>Planctomycetota</taxon>
        <taxon>Planctomycetia</taxon>
        <taxon>Pirellulales</taxon>
        <taxon>Thermoguttaceae</taxon>
        <taxon>Thermogutta</taxon>
    </lineage>
</organism>
<dbReference type="EMBL" id="CP018477">
    <property type="protein sequence ID" value="ASV72715.1"/>
    <property type="molecule type" value="Genomic_DNA"/>
</dbReference>
<gene>
    <name evidence="1" type="ORF">THTE_0113</name>
</gene>